<evidence type="ECO:0000256" key="1">
    <source>
        <dbReference type="SAM" id="Phobius"/>
    </source>
</evidence>
<sequence>MFDRTITHDCEDRAVSEVLAFILVFTIIIGSVTMVSVFGMQSLTSYQEGEQLRNAERAMDALSDNFNDVVRYDGVTARAGELNLRGGSVSTAHKGTELTVFVNDSTNVINRTDVTTGGLVYEAGSGTDTIAYEGSAIFRGDHTGNVALEEPMLRCRDDTAVISLLVIDAEPRTLQSSEINQLRLTENTSKTTRRTYTGVDEVTVDVGNSEYKMAWERTLEERGFDGECTFSGGDGRVTIHVVYADLEY</sequence>
<dbReference type="KEGG" id="sawl:NGM29_01910"/>
<dbReference type="AlphaFoldDB" id="A0A9E7NAX1"/>
<evidence type="ECO:0000313" key="3">
    <source>
        <dbReference type="Proteomes" id="UP001056855"/>
    </source>
</evidence>
<reference evidence="2" key="1">
    <citation type="submission" date="2022-06" db="EMBL/GenBank/DDBJ databases">
        <title>Diverse halophilic archaea isolated from saline environments.</title>
        <authorList>
            <person name="Cui H.-L."/>
        </authorList>
    </citation>
    <scope>NUCLEOTIDE SEQUENCE</scope>
    <source>
        <strain evidence="2">WLHS1</strain>
    </source>
</reference>
<organism evidence="2 3">
    <name type="scientific">Natronosalvus rutilus</name>
    <dbReference type="NCBI Taxonomy" id="2953753"/>
    <lineage>
        <taxon>Archaea</taxon>
        <taxon>Methanobacteriati</taxon>
        <taxon>Methanobacteriota</taxon>
        <taxon>Stenosarchaea group</taxon>
        <taxon>Halobacteria</taxon>
        <taxon>Halobacteriales</taxon>
        <taxon>Natrialbaceae</taxon>
        <taxon>Natronosalvus</taxon>
    </lineage>
</organism>
<dbReference type="Proteomes" id="UP001056855">
    <property type="component" value="Chromosome"/>
</dbReference>
<keyword evidence="1" id="KW-0812">Transmembrane</keyword>
<gene>
    <name evidence="2" type="ORF">NGM29_01910</name>
</gene>
<keyword evidence="1" id="KW-1133">Transmembrane helix</keyword>
<keyword evidence="3" id="KW-1185">Reference proteome</keyword>
<dbReference type="Pfam" id="PF23960">
    <property type="entry name" value="DUF7289"/>
    <property type="match status" value="1"/>
</dbReference>
<protein>
    <submittedName>
        <fullName evidence="2">Uncharacterized protein</fullName>
    </submittedName>
</protein>
<name>A0A9E7NAX1_9EURY</name>
<dbReference type="InterPro" id="IPR055713">
    <property type="entry name" value="DUF7289"/>
</dbReference>
<dbReference type="EMBL" id="CP100355">
    <property type="protein sequence ID" value="UTF54066.1"/>
    <property type="molecule type" value="Genomic_DNA"/>
</dbReference>
<dbReference type="RefSeq" id="WP_254158575.1">
    <property type="nucleotide sequence ID" value="NZ_CP100355.1"/>
</dbReference>
<keyword evidence="1" id="KW-0472">Membrane</keyword>
<evidence type="ECO:0000313" key="2">
    <source>
        <dbReference type="EMBL" id="UTF54066.1"/>
    </source>
</evidence>
<accession>A0A9E7NAX1</accession>
<feature type="transmembrane region" description="Helical" evidence="1">
    <location>
        <begin position="18"/>
        <end position="38"/>
    </location>
</feature>
<dbReference type="GeneID" id="73288762"/>
<proteinExistence type="predicted"/>